<feature type="region of interest" description="Disordered" evidence="1">
    <location>
        <begin position="1"/>
        <end position="22"/>
    </location>
</feature>
<dbReference type="EnsemblBacteria" id="CAQ43621">
    <property type="protein sequence ID" value="CAQ43621"/>
    <property type="gene ID" value="Smlt0003"/>
</dbReference>
<evidence type="ECO:0000313" key="3">
    <source>
        <dbReference type="Proteomes" id="UP000008840"/>
    </source>
</evidence>
<evidence type="ECO:0000313" key="2">
    <source>
        <dbReference type="EMBL" id="CAQ43621.1"/>
    </source>
</evidence>
<name>B2FT81_STRMK</name>
<sequence>MDKKALLPDLPNYPQVPPQPEGPLYRGFQLHKSLENQLDNAFFHEIWAHHHHHALDLYPDLEARPALIRPQPTLWTVTSADEATTAIADAIRFIHPTRSGHPQSG</sequence>
<protein>
    <submittedName>
        <fullName evidence="2">Uncharacterized protein</fullName>
    </submittedName>
</protein>
<gene>
    <name evidence="2" type="ordered locus">Smlt0003</name>
</gene>
<dbReference type="EMBL" id="AM743169">
    <property type="protein sequence ID" value="CAQ43621.1"/>
    <property type="molecule type" value="Genomic_DNA"/>
</dbReference>
<dbReference type="Proteomes" id="UP000008840">
    <property type="component" value="Chromosome"/>
</dbReference>
<organism evidence="2 3">
    <name type="scientific">Stenotrophomonas maltophilia (strain K279a)</name>
    <dbReference type="NCBI Taxonomy" id="522373"/>
    <lineage>
        <taxon>Bacteria</taxon>
        <taxon>Pseudomonadati</taxon>
        <taxon>Pseudomonadota</taxon>
        <taxon>Gammaproteobacteria</taxon>
        <taxon>Lysobacterales</taxon>
        <taxon>Lysobacteraceae</taxon>
        <taxon>Stenotrophomonas</taxon>
        <taxon>Stenotrophomonas maltophilia group</taxon>
    </lineage>
</organism>
<proteinExistence type="predicted"/>
<dbReference type="HOGENOM" id="CLU_2235082_0_0_6"/>
<evidence type="ECO:0000256" key="1">
    <source>
        <dbReference type="SAM" id="MobiDB-lite"/>
    </source>
</evidence>
<dbReference type="KEGG" id="sml:Smlt0003"/>
<reference evidence="2 3" key="1">
    <citation type="journal article" date="2008" name="Genome Biol.">
        <title>The complete genome, comparative and functional analysis of Stenotrophomonas maltophilia reveals an organism heavily shielded by drug resistance determinants.</title>
        <authorList>
            <person name="Crossman L.C."/>
            <person name="Gould V.C."/>
            <person name="Dow J.M."/>
            <person name="Vernikos G.S."/>
            <person name="Okazaki A."/>
            <person name="Sebaihia M."/>
            <person name="Saunders D."/>
            <person name="Arrowsmith C."/>
            <person name="Carver T."/>
            <person name="Peters N."/>
            <person name="Adlem E."/>
            <person name="Kerhornou A."/>
            <person name="Lord A."/>
            <person name="Murphy L."/>
            <person name="Seeger K."/>
            <person name="Squares R."/>
            <person name="Rutter S."/>
            <person name="Quail M.A."/>
            <person name="Rajandream M.A."/>
            <person name="Harris D."/>
            <person name="Churcher C."/>
            <person name="Bentley S.D."/>
            <person name="Parkhill J."/>
            <person name="Thomson N.R."/>
            <person name="Avison M.B."/>
        </authorList>
    </citation>
    <scope>NUCLEOTIDE SEQUENCE [LARGE SCALE GENOMIC DNA]</scope>
    <source>
        <strain evidence="2 3">K279a</strain>
    </source>
</reference>
<dbReference type="AlphaFoldDB" id="B2FT81"/>
<keyword evidence="3" id="KW-1185">Reference proteome</keyword>
<accession>B2FT81</accession>